<dbReference type="InterPro" id="IPR016181">
    <property type="entry name" value="Acyl_CoA_acyltransferase"/>
</dbReference>
<dbReference type="Proteomes" id="UP000189464">
    <property type="component" value="Chromosome"/>
</dbReference>
<dbReference type="PANTHER" id="PTHR39173">
    <property type="entry name" value="ACETYLTRANSFERASE"/>
    <property type="match status" value="1"/>
</dbReference>
<dbReference type="RefSeq" id="WP_207650085.1">
    <property type="nucleotide sequence ID" value="NZ_CP019698.1"/>
</dbReference>
<evidence type="ECO:0000313" key="2">
    <source>
        <dbReference type="EMBL" id="AQS58036.1"/>
    </source>
</evidence>
<evidence type="ECO:0000259" key="1">
    <source>
        <dbReference type="PROSITE" id="PS51186"/>
    </source>
</evidence>
<gene>
    <name evidence="2" type="ORF">B0537_02325</name>
</gene>
<dbReference type="STRING" id="1833852.B0537_02325"/>
<accession>A0A1S6ITD5</accession>
<dbReference type="PANTHER" id="PTHR39173:SF1">
    <property type="entry name" value="ACETYLTRANSFERASE"/>
    <property type="match status" value="1"/>
</dbReference>
<evidence type="ECO:0000313" key="3">
    <source>
        <dbReference type="Proteomes" id="UP000189464"/>
    </source>
</evidence>
<dbReference type="KEGG" id="dfg:B0537_02325"/>
<dbReference type="InterPro" id="IPR000182">
    <property type="entry name" value="GNAT_dom"/>
</dbReference>
<organism evidence="2 3">
    <name type="scientific">Desulforamulus ferrireducens</name>
    <dbReference type="NCBI Taxonomy" id="1833852"/>
    <lineage>
        <taxon>Bacteria</taxon>
        <taxon>Bacillati</taxon>
        <taxon>Bacillota</taxon>
        <taxon>Clostridia</taxon>
        <taxon>Eubacteriales</taxon>
        <taxon>Peptococcaceae</taxon>
        <taxon>Desulforamulus</taxon>
    </lineage>
</organism>
<dbReference type="Gene3D" id="3.40.630.30">
    <property type="match status" value="1"/>
</dbReference>
<dbReference type="PROSITE" id="PS51186">
    <property type="entry name" value="GNAT"/>
    <property type="match status" value="1"/>
</dbReference>
<dbReference type="SUPFAM" id="SSF55729">
    <property type="entry name" value="Acyl-CoA N-acyltransferases (Nat)"/>
    <property type="match status" value="1"/>
</dbReference>
<dbReference type="AlphaFoldDB" id="A0A1S6ITD5"/>
<proteinExistence type="predicted"/>
<dbReference type="GO" id="GO:0016747">
    <property type="term" value="F:acyltransferase activity, transferring groups other than amino-acyl groups"/>
    <property type="evidence" value="ECO:0007669"/>
    <property type="project" value="InterPro"/>
</dbReference>
<keyword evidence="3" id="KW-1185">Reference proteome</keyword>
<dbReference type="EMBL" id="CP019698">
    <property type="protein sequence ID" value="AQS58036.1"/>
    <property type="molecule type" value="Genomic_DNA"/>
</dbReference>
<feature type="domain" description="N-acetyltransferase" evidence="1">
    <location>
        <begin position="1"/>
        <end position="109"/>
    </location>
</feature>
<sequence>MEAKLPADETKGYVPAYEYRITLHGLTEWIGRISLRIGYNENIRYGGNIGYEINKAYRGKHYAVKACEIVKQVAIAHGMDKIIITCNPDNYPSRKNCEKIGAKLTEIVD</sequence>
<reference evidence="2 3" key="1">
    <citation type="journal article" date="2016" name="Int. J. Syst. Evol. Microbiol.">
        <title>Desulfotomaculum ferrireducens sp. nov., a moderately thermophilic sulfate-reducing and dissimilatory Fe(III)-reducing bacterium isolated from compost.</title>
        <authorList>
            <person name="Yang G."/>
            <person name="Guo J."/>
            <person name="Zhuang L."/>
            <person name="Yuan Y."/>
            <person name="Zhou S."/>
        </authorList>
    </citation>
    <scope>NUCLEOTIDE SEQUENCE [LARGE SCALE GENOMIC DNA]</scope>
    <source>
        <strain evidence="2 3">GSS09</strain>
    </source>
</reference>
<name>A0A1S6ITD5_9FIRM</name>
<protein>
    <recommendedName>
        <fullName evidence="1">N-acetyltransferase domain-containing protein</fullName>
    </recommendedName>
</protein>
<dbReference type="Pfam" id="PF13302">
    <property type="entry name" value="Acetyltransf_3"/>
    <property type="match status" value="1"/>
</dbReference>